<reference evidence="3" key="1">
    <citation type="journal article" date="2020" name="Stud. Mycol.">
        <title>101 Dothideomycetes genomes: a test case for predicting lifestyles and emergence of pathogens.</title>
        <authorList>
            <person name="Haridas S."/>
            <person name="Albert R."/>
            <person name="Binder M."/>
            <person name="Bloem J."/>
            <person name="Labutti K."/>
            <person name="Salamov A."/>
            <person name="Andreopoulos B."/>
            <person name="Baker S."/>
            <person name="Barry K."/>
            <person name="Bills G."/>
            <person name="Bluhm B."/>
            <person name="Cannon C."/>
            <person name="Castanera R."/>
            <person name="Culley D."/>
            <person name="Daum C."/>
            <person name="Ezra D."/>
            <person name="Gonzalez J."/>
            <person name="Henrissat B."/>
            <person name="Kuo A."/>
            <person name="Liang C."/>
            <person name="Lipzen A."/>
            <person name="Lutzoni F."/>
            <person name="Magnuson J."/>
            <person name="Mondo S."/>
            <person name="Nolan M."/>
            <person name="Ohm R."/>
            <person name="Pangilinan J."/>
            <person name="Park H.-J."/>
            <person name="Ramirez L."/>
            <person name="Alfaro M."/>
            <person name="Sun H."/>
            <person name="Tritt A."/>
            <person name="Yoshinaga Y."/>
            <person name="Zwiers L.-H."/>
            <person name="Turgeon B."/>
            <person name="Goodwin S."/>
            <person name="Spatafora J."/>
            <person name="Crous P."/>
            <person name="Grigoriev I."/>
        </authorList>
    </citation>
    <scope>NUCLEOTIDE SEQUENCE</scope>
    <source>
        <strain evidence="3">CBS 690.94</strain>
    </source>
</reference>
<evidence type="ECO:0000256" key="2">
    <source>
        <dbReference type="SAM" id="Phobius"/>
    </source>
</evidence>
<dbReference type="AlphaFoldDB" id="A0A9P4PGV6"/>
<proteinExistence type="predicted"/>
<evidence type="ECO:0000313" key="4">
    <source>
        <dbReference type="Proteomes" id="UP000799764"/>
    </source>
</evidence>
<dbReference type="EMBL" id="MU001503">
    <property type="protein sequence ID" value="KAF2442938.1"/>
    <property type="molecule type" value="Genomic_DNA"/>
</dbReference>
<dbReference type="Proteomes" id="UP000799764">
    <property type="component" value="Unassembled WGS sequence"/>
</dbReference>
<feature type="transmembrane region" description="Helical" evidence="2">
    <location>
        <begin position="88"/>
        <end position="107"/>
    </location>
</feature>
<name>A0A9P4PGV6_9PLEO</name>
<keyword evidence="2" id="KW-0472">Membrane</keyword>
<dbReference type="OrthoDB" id="3775968at2759"/>
<feature type="transmembrane region" description="Helical" evidence="2">
    <location>
        <begin position="60"/>
        <end position="81"/>
    </location>
</feature>
<accession>A0A9P4PGV6</accession>
<sequence length="182" mass="20955">MDRDPPDDRRMARRMAVALRICFTMMLALGITDFFGGLALRHPEAPIRQIGRMPLWKLLLILFVGWFVTSLGFIGATLYLYKFRPFWTLVHIAAVLFMLAYFTHYLHFEPFDFHIWGPMAVDLGLAVSIGIKSTYFSADRGLLRRFWDHVHGSETEGGGDNLEMDHYPDGRRSDSRRGSDLV</sequence>
<protein>
    <submittedName>
        <fullName evidence="3">Uncharacterized protein</fullName>
    </submittedName>
</protein>
<evidence type="ECO:0000313" key="3">
    <source>
        <dbReference type="EMBL" id="KAF2442938.1"/>
    </source>
</evidence>
<gene>
    <name evidence="3" type="ORF">P171DRAFT_486904</name>
</gene>
<keyword evidence="4" id="KW-1185">Reference proteome</keyword>
<feature type="transmembrane region" description="Helical" evidence="2">
    <location>
        <begin position="21"/>
        <end position="40"/>
    </location>
</feature>
<evidence type="ECO:0000256" key="1">
    <source>
        <dbReference type="SAM" id="MobiDB-lite"/>
    </source>
</evidence>
<organism evidence="3 4">
    <name type="scientific">Karstenula rhodostoma CBS 690.94</name>
    <dbReference type="NCBI Taxonomy" id="1392251"/>
    <lineage>
        <taxon>Eukaryota</taxon>
        <taxon>Fungi</taxon>
        <taxon>Dikarya</taxon>
        <taxon>Ascomycota</taxon>
        <taxon>Pezizomycotina</taxon>
        <taxon>Dothideomycetes</taxon>
        <taxon>Pleosporomycetidae</taxon>
        <taxon>Pleosporales</taxon>
        <taxon>Massarineae</taxon>
        <taxon>Didymosphaeriaceae</taxon>
        <taxon>Karstenula</taxon>
    </lineage>
</organism>
<comment type="caution">
    <text evidence="3">The sequence shown here is derived from an EMBL/GenBank/DDBJ whole genome shotgun (WGS) entry which is preliminary data.</text>
</comment>
<keyword evidence="2" id="KW-1133">Transmembrane helix</keyword>
<feature type="transmembrane region" description="Helical" evidence="2">
    <location>
        <begin position="113"/>
        <end position="135"/>
    </location>
</feature>
<keyword evidence="2" id="KW-0812">Transmembrane</keyword>
<feature type="region of interest" description="Disordered" evidence="1">
    <location>
        <begin position="157"/>
        <end position="182"/>
    </location>
</feature>
<feature type="compositionally biased region" description="Basic and acidic residues" evidence="1">
    <location>
        <begin position="163"/>
        <end position="182"/>
    </location>
</feature>